<sequence>MFILYRSKRNHRLRDTIWYLIDGLQFSFFTIFDLISSSTLIRLLLVTLILPFYIIRQLLDCSLDLLSNLPYLYTSNGRGKLVACADRHREITATRASQQYAGEYIIRGRRLETRLPVRGECPGWVHEPHYLRVCGARAAYYRIEAEVSAKKKKTFVLLHGNLSWSYAYRNIIPRILAEGHDVVALDMIGFGMSDRLMNPDEISVELHAHTVETLINNVVEDDCVVVAHGWGGTMIELALPHIKRGKVGAIFFVSSFFAPRVDSYITLNQKLLHLFLYMVTGVLYTHTPDWIVLLYMVPSIRRGSILGFSWPYRHQPSAARTSVYKLARSSTDLPRWMYKLREAYAWRLFEGVIGPKRCDGFHQQARIADLDDEIIKTLSSEKSPFGMRRAVVACGTKDTISSDSTHQLHEMLPHRLTRDFGGKVVKIEGAGHYPLEERDKRVHAVLMDLVDKL</sequence>
<evidence type="ECO:0000313" key="3">
    <source>
        <dbReference type="Proteomes" id="UP000241769"/>
    </source>
</evidence>
<dbReference type="InParanoid" id="A0A2P6N584"/>
<dbReference type="AlphaFoldDB" id="A0A2P6N584"/>
<evidence type="ECO:0000259" key="1">
    <source>
        <dbReference type="Pfam" id="PF00561"/>
    </source>
</evidence>
<feature type="domain" description="AB hydrolase-1" evidence="1">
    <location>
        <begin position="154"/>
        <end position="289"/>
    </location>
</feature>
<evidence type="ECO:0000313" key="2">
    <source>
        <dbReference type="EMBL" id="PRP79116.1"/>
    </source>
</evidence>
<accession>A0A2P6N584</accession>
<reference evidence="2 3" key="1">
    <citation type="journal article" date="2018" name="Genome Biol. Evol.">
        <title>Multiple Roots of Fruiting Body Formation in Amoebozoa.</title>
        <authorList>
            <person name="Hillmann F."/>
            <person name="Forbes G."/>
            <person name="Novohradska S."/>
            <person name="Ferling I."/>
            <person name="Riege K."/>
            <person name="Groth M."/>
            <person name="Westermann M."/>
            <person name="Marz M."/>
            <person name="Spaller T."/>
            <person name="Winckler T."/>
            <person name="Schaap P."/>
            <person name="Glockner G."/>
        </authorList>
    </citation>
    <scope>NUCLEOTIDE SEQUENCE [LARGE SCALE GENOMIC DNA]</scope>
    <source>
        <strain evidence="2 3">Jena</strain>
    </source>
</reference>
<protein>
    <submittedName>
        <fullName evidence="2">Haloalkane dehalogenase family protein</fullName>
    </submittedName>
</protein>
<proteinExistence type="predicted"/>
<dbReference type="Gene3D" id="3.40.50.1820">
    <property type="entry name" value="alpha/beta hydrolase"/>
    <property type="match status" value="1"/>
</dbReference>
<dbReference type="PANTHER" id="PTHR43689:SF8">
    <property type="entry name" value="ALPHA_BETA-HYDROLASES SUPERFAMILY PROTEIN"/>
    <property type="match status" value="1"/>
</dbReference>
<dbReference type="Proteomes" id="UP000241769">
    <property type="component" value="Unassembled WGS sequence"/>
</dbReference>
<dbReference type="InterPro" id="IPR000073">
    <property type="entry name" value="AB_hydrolase_1"/>
</dbReference>
<dbReference type="PANTHER" id="PTHR43689">
    <property type="entry name" value="HYDROLASE"/>
    <property type="match status" value="1"/>
</dbReference>
<dbReference type="EMBL" id="MDYQ01000196">
    <property type="protein sequence ID" value="PRP79116.1"/>
    <property type="molecule type" value="Genomic_DNA"/>
</dbReference>
<name>A0A2P6N584_9EUKA</name>
<dbReference type="SUPFAM" id="SSF53474">
    <property type="entry name" value="alpha/beta-Hydrolases"/>
    <property type="match status" value="1"/>
</dbReference>
<organism evidence="2 3">
    <name type="scientific">Planoprotostelium fungivorum</name>
    <dbReference type="NCBI Taxonomy" id="1890364"/>
    <lineage>
        <taxon>Eukaryota</taxon>
        <taxon>Amoebozoa</taxon>
        <taxon>Evosea</taxon>
        <taxon>Variosea</taxon>
        <taxon>Cavosteliida</taxon>
        <taxon>Cavosteliaceae</taxon>
        <taxon>Planoprotostelium</taxon>
    </lineage>
</organism>
<comment type="caution">
    <text evidence="2">The sequence shown here is derived from an EMBL/GenBank/DDBJ whole genome shotgun (WGS) entry which is preliminary data.</text>
</comment>
<dbReference type="OrthoDB" id="408373at2759"/>
<dbReference type="Pfam" id="PF00561">
    <property type="entry name" value="Abhydrolase_1"/>
    <property type="match status" value="1"/>
</dbReference>
<dbReference type="InterPro" id="IPR029058">
    <property type="entry name" value="AB_hydrolase_fold"/>
</dbReference>
<dbReference type="STRING" id="1890364.A0A2P6N584"/>
<gene>
    <name evidence="2" type="ORF">PROFUN_11672</name>
</gene>
<keyword evidence="3" id="KW-1185">Reference proteome</keyword>